<protein>
    <submittedName>
        <fullName evidence="11">ATP-dependent RNA helicase DbpA</fullName>
        <ecNumber evidence="11">3.6.4.13</ecNumber>
    </submittedName>
</protein>
<evidence type="ECO:0000256" key="3">
    <source>
        <dbReference type="ARBA" id="ARBA00022806"/>
    </source>
</evidence>
<evidence type="ECO:0000256" key="1">
    <source>
        <dbReference type="ARBA" id="ARBA00022741"/>
    </source>
</evidence>
<dbReference type="PROSITE" id="PS51194">
    <property type="entry name" value="HELICASE_CTER"/>
    <property type="match status" value="1"/>
</dbReference>
<dbReference type="SMART" id="SM00490">
    <property type="entry name" value="HELICc"/>
    <property type="match status" value="1"/>
</dbReference>
<accession>A0ABV7C650</accession>
<evidence type="ECO:0000259" key="10">
    <source>
        <dbReference type="PROSITE" id="PS51195"/>
    </source>
</evidence>
<dbReference type="PANTHER" id="PTHR47959:SF1">
    <property type="entry name" value="ATP-DEPENDENT RNA HELICASE DBPA"/>
    <property type="match status" value="1"/>
</dbReference>
<dbReference type="InterPro" id="IPR044742">
    <property type="entry name" value="DEAD/DEAH_RhlB"/>
</dbReference>
<evidence type="ECO:0000259" key="9">
    <source>
        <dbReference type="PROSITE" id="PS51194"/>
    </source>
</evidence>
<proteinExistence type="inferred from homology"/>
<feature type="domain" description="Helicase ATP-binding" evidence="8">
    <location>
        <begin position="42"/>
        <end position="213"/>
    </location>
</feature>
<dbReference type="RefSeq" id="WP_123014872.1">
    <property type="nucleotide sequence ID" value="NZ_AP024912.1"/>
</dbReference>
<dbReference type="PROSITE" id="PS51195">
    <property type="entry name" value="Q_MOTIF"/>
    <property type="match status" value="1"/>
</dbReference>
<evidence type="ECO:0000313" key="12">
    <source>
        <dbReference type="Proteomes" id="UP001595384"/>
    </source>
</evidence>
<dbReference type="Pfam" id="PF03880">
    <property type="entry name" value="DbpA"/>
    <property type="match status" value="1"/>
</dbReference>
<organism evidence="11 12">
    <name type="scientific">Vibrio zhugei</name>
    <dbReference type="NCBI Taxonomy" id="2479546"/>
    <lineage>
        <taxon>Bacteria</taxon>
        <taxon>Pseudomonadati</taxon>
        <taxon>Pseudomonadota</taxon>
        <taxon>Gammaproteobacteria</taxon>
        <taxon>Vibrionales</taxon>
        <taxon>Vibrionaceae</taxon>
        <taxon>Vibrio</taxon>
    </lineage>
</organism>
<keyword evidence="4 7" id="KW-0067">ATP-binding</keyword>
<dbReference type="InterPro" id="IPR027417">
    <property type="entry name" value="P-loop_NTPase"/>
</dbReference>
<evidence type="ECO:0000256" key="4">
    <source>
        <dbReference type="ARBA" id="ARBA00022840"/>
    </source>
</evidence>
<dbReference type="PROSITE" id="PS51192">
    <property type="entry name" value="HELICASE_ATP_BIND_1"/>
    <property type="match status" value="1"/>
</dbReference>
<gene>
    <name evidence="11" type="primary">dbpA</name>
    <name evidence="11" type="ORF">ACFODT_06540</name>
</gene>
<dbReference type="Pfam" id="PF00270">
    <property type="entry name" value="DEAD"/>
    <property type="match status" value="1"/>
</dbReference>
<dbReference type="EC" id="3.6.4.13" evidence="11"/>
<comment type="caution">
    <text evidence="11">The sequence shown here is derived from an EMBL/GenBank/DDBJ whole genome shotgun (WGS) entry which is preliminary data.</text>
</comment>
<dbReference type="CDD" id="cd18787">
    <property type="entry name" value="SF2_C_DEAD"/>
    <property type="match status" value="1"/>
</dbReference>
<evidence type="ECO:0000313" key="11">
    <source>
        <dbReference type="EMBL" id="MFC3023476.1"/>
    </source>
</evidence>
<dbReference type="SUPFAM" id="SSF52540">
    <property type="entry name" value="P-loop containing nucleoside triphosphate hydrolases"/>
    <property type="match status" value="1"/>
</dbReference>
<dbReference type="InterPro" id="IPR011545">
    <property type="entry name" value="DEAD/DEAH_box_helicase_dom"/>
</dbReference>
<feature type="domain" description="Helicase C-terminal" evidence="9">
    <location>
        <begin position="223"/>
        <end position="385"/>
    </location>
</feature>
<name>A0ABV7C650_9VIBR</name>
<dbReference type="Gene3D" id="3.30.70.330">
    <property type="match status" value="1"/>
</dbReference>
<keyword evidence="12" id="KW-1185">Reference proteome</keyword>
<dbReference type="InterPro" id="IPR014001">
    <property type="entry name" value="Helicase_ATP-bd"/>
</dbReference>
<keyword evidence="2 7" id="KW-0378">Hydrolase</keyword>
<dbReference type="EMBL" id="JBHRSE010000041">
    <property type="protein sequence ID" value="MFC3023476.1"/>
    <property type="molecule type" value="Genomic_DNA"/>
</dbReference>
<dbReference type="PANTHER" id="PTHR47959">
    <property type="entry name" value="ATP-DEPENDENT RNA HELICASE RHLE-RELATED"/>
    <property type="match status" value="1"/>
</dbReference>
<dbReference type="SMART" id="SM00487">
    <property type="entry name" value="DEXDc"/>
    <property type="match status" value="1"/>
</dbReference>
<dbReference type="InterPro" id="IPR000629">
    <property type="entry name" value="RNA-helicase_DEAD-box_CS"/>
</dbReference>
<feature type="domain" description="DEAD-box RNA helicase Q" evidence="10">
    <location>
        <begin position="11"/>
        <end position="39"/>
    </location>
</feature>
<keyword evidence="3 7" id="KW-0347">Helicase</keyword>
<evidence type="ECO:0000259" key="8">
    <source>
        <dbReference type="PROSITE" id="PS51192"/>
    </source>
</evidence>
<dbReference type="Proteomes" id="UP001595384">
    <property type="component" value="Unassembled WGS sequence"/>
</dbReference>
<dbReference type="Pfam" id="PF00271">
    <property type="entry name" value="Helicase_C"/>
    <property type="match status" value="1"/>
</dbReference>
<dbReference type="InterPro" id="IPR012677">
    <property type="entry name" value="Nucleotide-bd_a/b_plait_sf"/>
</dbReference>
<reference evidence="12" key="1">
    <citation type="journal article" date="2019" name="Int. J. Syst. Evol. Microbiol.">
        <title>The Global Catalogue of Microorganisms (GCM) 10K type strain sequencing project: providing services to taxonomists for standard genome sequencing and annotation.</title>
        <authorList>
            <consortium name="The Broad Institute Genomics Platform"/>
            <consortium name="The Broad Institute Genome Sequencing Center for Infectious Disease"/>
            <person name="Wu L."/>
            <person name="Ma J."/>
        </authorList>
    </citation>
    <scope>NUCLEOTIDE SEQUENCE [LARGE SCALE GENOMIC DNA]</scope>
    <source>
        <strain evidence="12">KCTC 62784</strain>
    </source>
</reference>
<dbReference type="Gene3D" id="3.40.50.300">
    <property type="entry name" value="P-loop containing nucleotide triphosphate hydrolases"/>
    <property type="match status" value="2"/>
</dbReference>
<dbReference type="InterPro" id="IPR001650">
    <property type="entry name" value="Helicase_C-like"/>
</dbReference>
<dbReference type="InterPro" id="IPR014014">
    <property type="entry name" value="RNA_helicase_DEAD_Q_motif"/>
</dbReference>
<dbReference type="CDD" id="cd00268">
    <property type="entry name" value="DEADc"/>
    <property type="match status" value="1"/>
</dbReference>
<evidence type="ECO:0000256" key="6">
    <source>
        <dbReference type="PROSITE-ProRule" id="PRU00552"/>
    </source>
</evidence>
<dbReference type="GO" id="GO:0003724">
    <property type="term" value="F:RNA helicase activity"/>
    <property type="evidence" value="ECO:0007669"/>
    <property type="project" value="UniProtKB-EC"/>
</dbReference>
<dbReference type="InterPro" id="IPR005580">
    <property type="entry name" value="DbpA/CsdA_RNA-bd_dom"/>
</dbReference>
<keyword evidence="1 7" id="KW-0547">Nucleotide-binding</keyword>
<dbReference type="GO" id="GO:0016787">
    <property type="term" value="F:hydrolase activity"/>
    <property type="evidence" value="ECO:0007669"/>
    <property type="project" value="UniProtKB-KW"/>
</dbReference>
<evidence type="ECO:0000256" key="2">
    <source>
        <dbReference type="ARBA" id="ARBA00022801"/>
    </source>
</evidence>
<dbReference type="PROSITE" id="PS00039">
    <property type="entry name" value="DEAD_ATP_HELICASE"/>
    <property type="match status" value="1"/>
</dbReference>
<dbReference type="InterPro" id="IPR050079">
    <property type="entry name" value="DEAD_box_RNA_helicase"/>
</dbReference>
<dbReference type="CDD" id="cd12501">
    <property type="entry name" value="RRM_EcDbpA_like"/>
    <property type="match status" value="1"/>
</dbReference>
<evidence type="ECO:0000256" key="5">
    <source>
        <dbReference type="ARBA" id="ARBA00038437"/>
    </source>
</evidence>
<evidence type="ECO:0000256" key="7">
    <source>
        <dbReference type="RuleBase" id="RU000492"/>
    </source>
</evidence>
<dbReference type="NCBIfam" id="NF008744">
    <property type="entry name" value="PRK11776.1"/>
    <property type="match status" value="1"/>
</dbReference>
<comment type="similarity">
    <text evidence="5 7">Belongs to the DEAD box helicase family.</text>
</comment>
<feature type="short sequence motif" description="Q motif" evidence="6">
    <location>
        <begin position="11"/>
        <end position="39"/>
    </location>
</feature>
<sequence length="466" mass="50526">MATGNIVQSTTSFRSVALKPSLLSTLDDLGFTTMTPIQAAALPTIIEGKDVLAQAKTGSGKTAAFGLGLLNKLEVKRFRVQSLVLCPTRELADQVAKELRRFARSIHNIKILTLCGGVSIGPQIGSLEHGAHIIVGTPGRVLDHLEKGRLNLDNLTTFILDEADRMLEMGFTEALDTIASYMPAQRQNLLFSATFPEPIAKIARQMMNEPVTIQIEDTDDKLNITQSFYSVNNAADREHATEALLLHHQPESAVIFCNTKREAQALADYLSDIGFDAKALHGDLDQRERDQALALFALKCINVLVATDVAARGLDIDALDLVINYQLAHDPETHVHRVGRTGRAGADGLAVSLVGPKDDMKLSLIEDKFGPQSLAKLPTIEEGVVPAKAAMTCIRIEGGKKQKLRPGDILGALTAGNDLSGSDVGKIQVHDIWAHVAVHRSQAKLALRKLNEGKMKGKSFKARFMS</sequence>